<dbReference type="EMBL" id="KN818260">
    <property type="protein sequence ID" value="KIL63360.1"/>
    <property type="molecule type" value="Genomic_DNA"/>
</dbReference>
<proteinExistence type="predicted"/>
<name>A0A0C2SJG9_AMAMK</name>
<evidence type="ECO:0000256" key="1">
    <source>
        <dbReference type="SAM" id="MobiDB-lite"/>
    </source>
</evidence>
<feature type="region of interest" description="Disordered" evidence="1">
    <location>
        <begin position="41"/>
        <end position="61"/>
    </location>
</feature>
<sequence length="139" mass="15761">MSVNGFESASYDYDRKKHDQQEWTSIPLTSSTSYSRNTAVFRNPQGAGYSPRRNSSPPASAYFPLLDDANPTTVVSPAAQDHFAYSTTLRRHQVDPGSRLNALRSLADYMTTMNDENEISPTTPIFYCVCFIFYFLIFF</sequence>
<reference evidence="3 4" key="1">
    <citation type="submission" date="2014-04" db="EMBL/GenBank/DDBJ databases">
        <title>Evolutionary Origins and Diversification of the Mycorrhizal Mutualists.</title>
        <authorList>
            <consortium name="DOE Joint Genome Institute"/>
            <consortium name="Mycorrhizal Genomics Consortium"/>
            <person name="Kohler A."/>
            <person name="Kuo A."/>
            <person name="Nagy L.G."/>
            <person name="Floudas D."/>
            <person name="Copeland A."/>
            <person name="Barry K.W."/>
            <person name="Cichocki N."/>
            <person name="Veneault-Fourrey C."/>
            <person name="LaButti K."/>
            <person name="Lindquist E.A."/>
            <person name="Lipzen A."/>
            <person name="Lundell T."/>
            <person name="Morin E."/>
            <person name="Murat C."/>
            <person name="Riley R."/>
            <person name="Ohm R."/>
            <person name="Sun H."/>
            <person name="Tunlid A."/>
            <person name="Henrissat B."/>
            <person name="Grigoriev I.V."/>
            <person name="Hibbett D.S."/>
            <person name="Martin F."/>
        </authorList>
    </citation>
    <scope>NUCLEOTIDE SEQUENCE [LARGE SCALE GENOMIC DNA]</scope>
    <source>
        <strain evidence="3 4">Koide BX008</strain>
    </source>
</reference>
<keyword evidence="2" id="KW-1133">Transmembrane helix</keyword>
<dbReference type="Proteomes" id="UP000054549">
    <property type="component" value="Unassembled WGS sequence"/>
</dbReference>
<dbReference type="STRING" id="946122.A0A0C2SJG9"/>
<keyword evidence="2" id="KW-0472">Membrane</keyword>
<keyword evidence="2" id="KW-0812">Transmembrane</keyword>
<feature type="compositionally biased region" description="Low complexity" evidence="1">
    <location>
        <begin position="50"/>
        <end position="61"/>
    </location>
</feature>
<feature type="region of interest" description="Disordered" evidence="1">
    <location>
        <begin position="1"/>
        <end position="20"/>
    </location>
</feature>
<protein>
    <submittedName>
        <fullName evidence="3">Uncharacterized protein</fullName>
    </submittedName>
</protein>
<dbReference type="HOGENOM" id="CLU_1844590_0_0_1"/>
<evidence type="ECO:0000313" key="3">
    <source>
        <dbReference type="EMBL" id="KIL63360.1"/>
    </source>
</evidence>
<accession>A0A0C2SJG9</accession>
<evidence type="ECO:0000313" key="4">
    <source>
        <dbReference type="Proteomes" id="UP000054549"/>
    </source>
</evidence>
<organism evidence="3 4">
    <name type="scientific">Amanita muscaria (strain Koide BX008)</name>
    <dbReference type="NCBI Taxonomy" id="946122"/>
    <lineage>
        <taxon>Eukaryota</taxon>
        <taxon>Fungi</taxon>
        <taxon>Dikarya</taxon>
        <taxon>Basidiomycota</taxon>
        <taxon>Agaricomycotina</taxon>
        <taxon>Agaricomycetes</taxon>
        <taxon>Agaricomycetidae</taxon>
        <taxon>Agaricales</taxon>
        <taxon>Pluteineae</taxon>
        <taxon>Amanitaceae</taxon>
        <taxon>Amanita</taxon>
    </lineage>
</organism>
<feature type="transmembrane region" description="Helical" evidence="2">
    <location>
        <begin position="119"/>
        <end position="138"/>
    </location>
</feature>
<gene>
    <name evidence="3" type="ORF">M378DRAFT_25115</name>
</gene>
<evidence type="ECO:0000256" key="2">
    <source>
        <dbReference type="SAM" id="Phobius"/>
    </source>
</evidence>
<dbReference type="AlphaFoldDB" id="A0A0C2SJG9"/>
<dbReference type="InParanoid" id="A0A0C2SJG9"/>
<keyword evidence="4" id="KW-1185">Reference proteome</keyword>